<sequence>MPADNSGSFVLRPFEGIPGEADLVAMREIVPAATAKASLTKEYGAREITFVTSLPESWPALHRTDGTILVALQTHAGSGDPSRDLADTILTAIDLEPGTPVIRQVIPEPGPRLQDILDLTKDIEAEVHADFEFWLDPSADRSSELDASLKEAAEAIVDTVKLNKVPHAFWCRMGAREFLRWSFAEDEDTMLNGIARLHAKRDAQIADGKFIGAFRAEGISIPVWELPRGTEAEEIEDEAAAFLPKFEAAMALTEPLDANERRARAGIVARQKTLR</sequence>
<dbReference type="AlphaFoldDB" id="A0A542ZAY9"/>
<evidence type="ECO:0000313" key="3">
    <source>
        <dbReference type="Proteomes" id="UP000315389"/>
    </source>
</evidence>
<keyword evidence="3" id="KW-1185">Reference proteome</keyword>
<comment type="caution">
    <text evidence="2">The sequence shown here is derived from an EMBL/GenBank/DDBJ whole genome shotgun (WGS) entry which is preliminary data.</text>
</comment>
<dbReference type="InterPro" id="IPR045970">
    <property type="entry name" value="DUF5926"/>
</dbReference>
<protein>
    <recommendedName>
        <fullName evidence="1">DUF5926 domain-containing protein</fullName>
    </recommendedName>
</protein>
<dbReference type="RefSeq" id="WP_142122044.1">
    <property type="nucleotide sequence ID" value="NZ_BAAASV010000002.1"/>
</dbReference>
<dbReference type="Proteomes" id="UP000315389">
    <property type="component" value="Unassembled WGS sequence"/>
</dbReference>
<evidence type="ECO:0000259" key="1">
    <source>
        <dbReference type="Pfam" id="PF19348"/>
    </source>
</evidence>
<dbReference type="EMBL" id="VFOS01000004">
    <property type="protein sequence ID" value="TQL57505.1"/>
    <property type="molecule type" value="Genomic_DNA"/>
</dbReference>
<evidence type="ECO:0000313" key="2">
    <source>
        <dbReference type="EMBL" id="TQL57505.1"/>
    </source>
</evidence>
<gene>
    <name evidence="2" type="ORF">FB461_2246</name>
</gene>
<dbReference type="OrthoDB" id="5512013at2"/>
<name>A0A542ZAY9_RARFA</name>
<organism evidence="2 3">
    <name type="scientific">Rarobacter faecitabidus</name>
    <dbReference type="NCBI Taxonomy" id="13243"/>
    <lineage>
        <taxon>Bacteria</taxon>
        <taxon>Bacillati</taxon>
        <taxon>Actinomycetota</taxon>
        <taxon>Actinomycetes</taxon>
        <taxon>Micrococcales</taxon>
        <taxon>Rarobacteraceae</taxon>
        <taxon>Rarobacter</taxon>
    </lineage>
</organism>
<feature type="domain" description="DUF5926" evidence="1">
    <location>
        <begin position="13"/>
        <end position="275"/>
    </location>
</feature>
<reference evidence="2 3" key="1">
    <citation type="submission" date="2019-06" db="EMBL/GenBank/DDBJ databases">
        <title>Sequencing the genomes of 1000 actinobacteria strains.</title>
        <authorList>
            <person name="Klenk H.-P."/>
        </authorList>
    </citation>
    <scope>NUCLEOTIDE SEQUENCE [LARGE SCALE GENOMIC DNA]</scope>
    <source>
        <strain evidence="2 3">DSM 4813</strain>
    </source>
</reference>
<proteinExistence type="predicted"/>
<accession>A0A542ZAY9</accession>
<dbReference type="Pfam" id="PF19348">
    <property type="entry name" value="DUF5926"/>
    <property type="match status" value="1"/>
</dbReference>